<dbReference type="Pfam" id="PF00210">
    <property type="entry name" value="Ferritin"/>
    <property type="match status" value="1"/>
</dbReference>
<feature type="region of interest" description="Disordered" evidence="3">
    <location>
        <begin position="1"/>
        <end position="37"/>
    </location>
</feature>
<dbReference type="InterPro" id="IPR023188">
    <property type="entry name" value="DPS_DNA-bd_CS"/>
</dbReference>
<organism evidence="5 6">
    <name type="scientific">Haloarcula saliterrae</name>
    <dbReference type="NCBI Taxonomy" id="2950534"/>
    <lineage>
        <taxon>Archaea</taxon>
        <taxon>Methanobacteriati</taxon>
        <taxon>Methanobacteriota</taxon>
        <taxon>Stenosarchaea group</taxon>
        <taxon>Halobacteria</taxon>
        <taxon>Halobacteriales</taxon>
        <taxon>Haloarculaceae</taxon>
        <taxon>Haloarcula</taxon>
    </lineage>
</organism>
<dbReference type="PANTHER" id="PTHR42932:SF3">
    <property type="entry name" value="DNA PROTECTION DURING STARVATION PROTEIN"/>
    <property type="match status" value="1"/>
</dbReference>
<evidence type="ECO:0000259" key="4">
    <source>
        <dbReference type="Pfam" id="PF00210"/>
    </source>
</evidence>
<dbReference type="InterPro" id="IPR012347">
    <property type="entry name" value="Ferritin-like"/>
</dbReference>
<evidence type="ECO:0000256" key="1">
    <source>
        <dbReference type="ARBA" id="ARBA00009497"/>
    </source>
</evidence>
<feature type="domain" description="Ferritin/DPS" evidence="4">
    <location>
        <begin position="55"/>
        <end position="192"/>
    </location>
</feature>
<gene>
    <name evidence="5" type="primary">dps</name>
    <name evidence="5" type="synonym">pexB</name>
    <name evidence="5" type="ORF">NDI56_18105</name>
</gene>
<dbReference type="PANTHER" id="PTHR42932">
    <property type="entry name" value="GENERAL STRESS PROTEIN 20U"/>
    <property type="match status" value="1"/>
</dbReference>
<dbReference type="NCBIfam" id="NF006975">
    <property type="entry name" value="PRK09448.1"/>
    <property type="match status" value="1"/>
</dbReference>
<evidence type="ECO:0000256" key="3">
    <source>
        <dbReference type="SAM" id="MobiDB-lite"/>
    </source>
</evidence>
<dbReference type="PRINTS" id="PR01346">
    <property type="entry name" value="HELNAPAPROT"/>
</dbReference>
<evidence type="ECO:0000313" key="6">
    <source>
        <dbReference type="Proteomes" id="UP001259659"/>
    </source>
</evidence>
<accession>A0ABU2FGD4</accession>
<dbReference type="InterPro" id="IPR009078">
    <property type="entry name" value="Ferritin-like_SF"/>
</dbReference>
<dbReference type="Proteomes" id="UP001259659">
    <property type="component" value="Unassembled WGS sequence"/>
</dbReference>
<reference evidence="5 6" key="1">
    <citation type="submission" date="2022-06" db="EMBL/GenBank/DDBJ databases">
        <title>Haloarcula sp. a new haloarchaeum isolate from saline soil.</title>
        <authorList>
            <person name="Strakova D."/>
            <person name="Galisteo C."/>
            <person name="Sanchez-Porro C."/>
            <person name="Ventosa A."/>
        </authorList>
    </citation>
    <scope>NUCLEOTIDE SEQUENCE [LARGE SCALE GENOMIC DNA]</scope>
    <source>
        <strain evidence="5 6">S1CR25-12</strain>
    </source>
</reference>
<sequence>MSQSQQSVQQQRQPATESQGSTGQQSESLTAPVGTQYPTRSYLPESVRSTSIGVLNQCLADLSAVHMQLKHAHWNVKGIEFYQLHELFEDLVDDFEPHIDAVAERASALGGQPMGTAAAVAQQSSVPRLSHTAADGQSLVDELAYNISVLDATLYRQIELASQQGDLDTADLLNEVSRDVSKALWFLEAHLQSPQQGTGAASAQQGAVGTQQ</sequence>
<dbReference type="PROSITE" id="PS00818">
    <property type="entry name" value="DPS_1"/>
    <property type="match status" value="1"/>
</dbReference>
<keyword evidence="6" id="KW-1185">Reference proteome</keyword>
<name>A0ABU2FGD4_9EURY</name>
<dbReference type="InterPro" id="IPR002177">
    <property type="entry name" value="DPS_DNA-bd"/>
</dbReference>
<proteinExistence type="inferred from homology"/>
<evidence type="ECO:0000256" key="2">
    <source>
        <dbReference type="RuleBase" id="RU003875"/>
    </source>
</evidence>
<comment type="caution">
    <text evidence="5">The sequence shown here is derived from an EMBL/GenBank/DDBJ whole genome shotgun (WGS) entry which is preliminary data.</text>
</comment>
<dbReference type="CDD" id="cd01043">
    <property type="entry name" value="DPS"/>
    <property type="match status" value="1"/>
</dbReference>
<comment type="similarity">
    <text evidence="1 2">Belongs to the Dps family.</text>
</comment>
<dbReference type="Gene3D" id="1.20.1260.10">
    <property type="match status" value="1"/>
</dbReference>
<evidence type="ECO:0000313" key="5">
    <source>
        <dbReference type="EMBL" id="MDS0261317.1"/>
    </source>
</evidence>
<feature type="compositionally biased region" description="Low complexity" evidence="3">
    <location>
        <begin position="1"/>
        <end position="28"/>
    </location>
</feature>
<dbReference type="RefSeq" id="WP_310921138.1">
    <property type="nucleotide sequence ID" value="NZ_JAMQON010000006.1"/>
</dbReference>
<protein>
    <submittedName>
        <fullName evidence="5">DNA starvation/stationary phase protection protein Dps</fullName>
    </submittedName>
</protein>
<dbReference type="EMBL" id="JAMQON010000006">
    <property type="protein sequence ID" value="MDS0261317.1"/>
    <property type="molecule type" value="Genomic_DNA"/>
</dbReference>
<dbReference type="SUPFAM" id="SSF47240">
    <property type="entry name" value="Ferritin-like"/>
    <property type="match status" value="1"/>
</dbReference>
<dbReference type="PROSITE" id="PS00819">
    <property type="entry name" value="DPS_2"/>
    <property type="match status" value="1"/>
</dbReference>
<dbReference type="InterPro" id="IPR008331">
    <property type="entry name" value="Ferritin_DPS_dom"/>
</dbReference>